<feature type="chain" id="PRO_5045909911" evidence="1">
    <location>
        <begin position="28"/>
        <end position="246"/>
    </location>
</feature>
<name>A0ABN9Y4Q5_9DINO</name>
<evidence type="ECO:0000256" key="1">
    <source>
        <dbReference type="SAM" id="SignalP"/>
    </source>
</evidence>
<accession>A0ABN9Y4Q5</accession>
<feature type="non-terminal residue" evidence="2">
    <location>
        <position position="246"/>
    </location>
</feature>
<evidence type="ECO:0000313" key="2">
    <source>
        <dbReference type="EMBL" id="CAK0907517.1"/>
    </source>
</evidence>
<protein>
    <submittedName>
        <fullName evidence="2">Uncharacterized protein</fullName>
    </submittedName>
</protein>
<reference evidence="2" key="1">
    <citation type="submission" date="2023-10" db="EMBL/GenBank/DDBJ databases">
        <authorList>
            <person name="Chen Y."/>
            <person name="Shah S."/>
            <person name="Dougan E. K."/>
            <person name="Thang M."/>
            <person name="Chan C."/>
        </authorList>
    </citation>
    <scope>NUCLEOTIDE SEQUENCE [LARGE SCALE GENOMIC DNA]</scope>
</reference>
<keyword evidence="3" id="KW-1185">Reference proteome</keyword>
<dbReference type="Proteomes" id="UP001189429">
    <property type="component" value="Unassembled WGS sequence"/>
</dbReference>
<comment type="caution">
    <text evidence="2">The sequence shown here is derived from an EMBL/GenBank/DDBJ whole genome shotgun (WGS) entry which is preliminary data.</text>
</comment>
<evidence type="ECO:0000313" key="3">
    <source>
        <dbReference type="Proteomes" id="UP001189429"/>
    </source>
</evidence>
<sequence length="246" mass="26105">MARGVRCVPAALWSVAAALSCAPGCAALSAAVVPEAGAPSGALAMHAATKTVSALVFDPSECKVCAFNGPAAPRLFIDGRDDGLGNNVEAIIYGMAFARKTGMSFGGVVGGGKMAHGLQVAKIVADIFGLNKDHLYLRSMPMSSQVVQVKHLTDIEKLRLDKNTNDVWLQTNMPQSGVKAPRTIDEFLDDEFLEALRAQVLPQLVEQHPLSEIRRGNGPVVAMHVRRGDVSATNRATRTATLRMSS</sequence>
<proteinExistence type="predicted"/>
<organism evidence="2 3">
    <name type="scientific">Prorocentrum cordatum</name>
    <dbReference type="NCBI Taxonomy" id="2364126"/>
    <lineage>
        <taxon>Eukaryota</taxon>
        <taxon>Sar</taxon>
        <taxon>Alveolata</taxon>
        <taxon>Dinophyceae</taxon>
        <taxon>Prorocentrales</taxon>
        <taxon>Prorocentraceae</taxon>
        <taxon>Prorocentrum</taxon>
    </lineage>
</organism>
<feature type="signal peptide" evidence="1">
    <location>
        <begin position="1"/>
        <end position="27"/>
    </location>
</feature>
<dbReference type="EMBL" id="CAUYUJ010021872">
    <property type="protein sequence ID" value="CAK0907517.1"/>
    <property type="molecule type" value="Genomic_DNA"/>
</dbReference>
<keyword evidence="1" id="KW-0732">Signal</keyword>
<dbReference type="PROSITE" id="PS51257">
    <property type="entry name" value="PROKAR_LIPOPROTEIN"/>
    <property type="match status" value="1"/>
</dbReference>
<gene>
    <name evidence="2" type="ORF">PCOR1329_LOCUS82512</name>
</gene>